<keyword evidence="2" id="KW-0963">Cytoplasm</keyword>
<gene>
    <name evidence="18" type="primary">KIP1</name>
    <name evidence="18" type="ORF">SEPCBS57363_003859</name>
</gene>
<feature type="coiled-coil region" evidence="15">
    <location>
        <begin position="514"/>
        <end position="541"/>
    </location>
</feature>
<evidence type="ECO:0000256" key="13">
    <source>
        <dbReference type="ARBA" id="ARBA00034704"/>
    </source>
</evidence>
<evidence type="ECO:0000313" key="18">
    <source>
        <dbReference type="EMBL" id="CAK7269956.1"/>
    </source>
</evidence>
<dbReference type="SMART" id="SM00129">
    <property type="entry name" value="KISc"/>
    <property type="match status" value="1"/>
</dbReference>
<feature type="region of interest" description="Disordered" evidence="16">
    <location>
        <begin position="1134"/>
        <end position="1172"/>
    </location>
</feature>
<name>A0ABP0DT20_9PEZI</name>
<dbReference type="InterPro" id="IPR001752">
    <property type="entry name" value="Kinesin_motor_dom"/>
</dbReference>
<reference evidence="18 19" key="1">
    <citation type="submission" date="2024-01" db="EMBL/GenBank/DDBJ databases">
        <authorList>
            <person name="Allen C."/>
            <person name="Tagirdzhanova G."/>
        </authorList>
    </citation>
    <scope>NUCLEOTIDE SEQUENCE [LARGE SCALE GENOMIC DNA]</scope>
    <source>
        <strain evidence="18 19">CBS 573.63</strain>
    </source>
</reference>
<dbReference type="PANTHER" id="PTHR47970">
    <property type="entry name" value="KINESIN-LIKE PROTEIN KIF11"/>
    <property type="match status" value="1"/>
</dbReference>
<keyword evidence="10 14" id="KW-0505">Motor protein</keyword>
<evidence type="ECO:0000256" key="14">
    <source>
        <dbReference type="PROSITE-ProRule" id="PRU00283"/>
    </source>
</evidence>
<feature type="compositionally biased region" description="Polar residues" evidence="16">
    <location>
        <begin position="1136"/>
        <end position="1152"/>
    </location>
</feature>
<dbReference type="Pfam" id="PF00225">
    <property type="entry name" value="Kinesin"/>
    <property type="match status" value="1"/>
</dbReference>
<evidence type="ECO:0000313" key="19">
    <source>
        <dbReference type="Proteomes" id="UP001642501"/>
    </source>
</evidence>
<evidence type="ECO:0000256" key="15">
    <source>
        <dbReference type="SAM" id="Coils"/>
    </source>
</evidence>
<dbReference type="InterPro" id="IPR025901">
    <property type="entry name" value="Kinesin-assoc_MT-bd_dom"/>
</dbReference>
<dbReference type="Proteomes" id="UP001642501">
    <property type="component" value="Unassembled WGS sequence"/>
</dbReference>
<evidence type="ECO:0000256" key="3">
    <source>
        <dbReference type="ARBA" id="ARBA00022553"/>
    </source>
</evidence>
<dbReference type="PANTHER" id="PTHR47970:SF12">
    <property type="entry name" value="KINESIN FAMILY MEMBER 11"/>
    <property type="match status" value="1"/>
</dbReference>
<feature type="compositionally biased region" description="Low complexity" evidence="16">
    <location>
        <begin position="50"/>
        <end position="60"/>
    </location>
</feature>
<keyword evidence="4" id="KW-0132">Cell division</keyword>
<proteinExistence type="inferred from homology"/>
<comment type="subcellular location">
    <subcellularLocation>
        <location evidence="1">Cytoplasm</location>
        <location evidence="1">Cytoskeleton</location>
    </subcellularLocation>
</comment>
<accession>A0ABP0DT20</accession>
<keyword evidence="8 14" id="KW-0067">ATP-binding</keyword>
<evidence type="ECO:0000256" key="8">
    <source>
        <dbReference type="ARBA" id="ARBA00022840"/>
    </source>
</evidence>
<dbReference type="EMBL" id="CAWUOM010000065">
    <property type="protein sequence ID" value="CAK7269956.1"/>
    <property type="molecule type" value="Genomic_DNA"/>
</dbReference>
<evidence type="ECO:0000256" key="6">
    <source>
        <dbReference type="ARBA" id="ARBA00022741"/>
    </source>
</evidence>
<sequence length="1298" mass="141914">MALPREPSTRRTTNASTSLPGPRSAGSSTMSRPGVRQVTKRASAARHQLASSNLSSSTAASRAGRAGAISPAESLMSVAATNAAAGLKRKERDFDATAVDAESVVVSLAEETNINVVVRCRGRNEREVRENSAVVVNTDGAKGKTVELMMGPNALSNKTYNFDRVFSPAADQGMIFDDVVKPILDEMLSGFNCTIFAYGQTGTGKTYTMSGDMSESLGLLTDAAGIIPRVLQALFNKLSADESDSIVRCSFIELYNEELRDLLSAEADTGGSSKLKIYDDNSRKGHATTVVQGMEERHIASAADGIKRLQEGSVRRQVAATKCNDLSSRSHTVFTITVQTKHITETGEDFFNTGKLNLVDLAGSENIQRSGAENKRAAEAGLINKSLLTLGRVINALVDRTAHVPYRESKLTRLLQDSLGGRTKTCIIATISTAKSNLEETISTLDYAFRAKNIRNKPQVNQLINKKTLLREFTAEIEKLKSDLIATRQRNGVYLANEVYEEMTVQSESRRILAEEQAAKIETMEANLRHKLQELLELTSNFMGLKKEHEGARTELGETKDVLEQTEQILSDARQSLVEERHVCEAHQNTEERLATLGNGLISTIKQAASDVDGLHAKNRRKSDLQSVNRNAWARSQSQVSDVTKLVESRILDLRTFQDQHISAISRRMHNFVGEGRQSLASTQALLNQKLTSFEASRCKMLTQQGASKEDMDRVLMEIRGVHNHIQDHVGESLQSIACAAERIADNVLSELSTFHSQLSLSYSTLGRDFEAMFISLLRQMSAQREESDLSRKQVEAMSQAALLSNTAAAEQMQQAIDDERKQAADDRQQLLAQIGSLIYDHTSKQESRFSAKTGAIRKQITTSNTALRGGLESYTQGMDDWSASVDDFIQETSNSHDALKLKLQEDWTTADEHSISIQATTKSVHAETVRVVGEQVEDLDVKMRDLDGLVTRATTRNDQHLNEHTSSLNEMAEAVTTTFADISAHAQDTMDRSETFVSQTEVELNGQRSSLEPVHETLCQPLNDLQTLVTGTALSEYVPTGGTPPKTHYKYPSELPRTASRHILIASLYNQNDANIKDENVDTKDMFMDNGEDTDADAEDDFHDELLDIMCSPSKPSNDVTITIPVIFSDPDVASTATEGHGTVTSTRASSQPPPSERLARAGFSASSTRSMGMSLREVNPNLTTGSIMLESSTSASSSAQGVGESDTMSLGRATAGMETALTASAFASAATSMTASTSRGHTLPVYRRRSLRQTHNPPLAKQAKTRTSVMAPEGCENVPPSALSQSLSRRRSPRLR</sequence>
<keyword evidence="7" id="KW-0498">Mitosis</keyword>
<keyword evidence="5" id="KW-0493">Microtubule</keyword>
<dbReference type="InterPro" id="IPR027417">
    <property type="entry name" value="P-loop_NTPase"/>
</dbReference>
<keyword evidence="3" id="KW-0597">Phosphoprotein</keyword>
<keyword evidence="12" id="KW-0131">Cell cycle</keyword>
<evidence type="ECO:0000256" key="5">
    <source>
        <dbReference type="ARBA" id="ARBA00022701"/>
    </source>
</evidence>
<feature type="compositionally biased region" description="Polar residues" evidence="16">
    <location>
        <begin position="10"/>
        <end position="31"/>
    </location>
</feature>
<comment type="caution">
    <text evidence="18">The sequence shown here is derived from an EMBL/GenBank/DDBJ whole genome shotgun (WGS) entry which is preliminary data.</text>
</comment>
<comment type="similarity">
    <text evidence="13">Belongs to the TRAFAC class myosin-kinesin ATPase superfamily. Kinesin family. KIN-5/BimC subfamily.</text>
</comment>
<evidence type="ECO:0000256" key="2">
    <source>
        <dbReference type="ARBA" id="ARBA00022490"/>
    </source>
</evidence>
<dbReference type="CDD" id="cd01364">
    <property type="entry name" value="KISc_BimC_Eg5"/>
    <property type="match status" value="1"/>
</dbReference>
<dbReference type="InterPro" id="IPR019821">
    <property type="entry name" value="Kinesin_motor_CS"/>
</dbReference>
<evidence type="ECO:0000256" key="10">
    <source>
        <dbReference type="ARBA" id="ARBA00023175"/>
    </source>
</evidence>
<evidence type="ECO:0000256" key="16">
    <source>
        <dbReference type="SAM" id="MobiDB-lite"/>
    </source>
</evidence>
<organism evidence="18 19">
    <name type="scientific">Sporothrix epigloea</name>
    <dbReference type="NCBI Taxonomy" id="1892477"/>
    <lineage>
        <taxon>Eukaryota</taxon>
        <taxon>Fungi</taxon>
        <taxon>Dikarya</taxon>
        <taxon>Ascomycota</taxon>
        <taxon>Pezizomycotina</taxon>
        <taxon>Sordariomycetes</taxon>
        <taxon>Sordariomycetidae</taxon>
        <taxon>Ophiostomatales</taxon>
        <taxon>Ophiostomataceae</taxon>
        <taxon>Sporothrix</taxon>
    </lineage>
</organism>
<evidence type="ECO:0000259" key="17">
    <source>
        <dbReference type="PROSITE" id="PS50067"/>
    </source>
</evidence>
<feature type="region of interest" description="Disordered" evidence="16">
    <location>
        <begin position="1"/>
        <end position="60"/>
    </location>
</feature>
<evidence type="ECO:0000256" key="4">
    <source>
        <dbReference type="ARBA" id="ARBA00022618"/>
    </source>
</evidence>
<evidence type="ECO:0000256" key="9">
    <source>
        <dbReference type="ARBA" id="ARBA00023054"/>
    </source>
</evidence>
<dbReference type="PROSITE" id="PS00411">
    <property type="entry name" value="KINESIN_MOTOR_1"/>
    <property type="match status" value="1"/>
</dbReference>
<evidence type="ECO:0000256" key="1">
    <source>
        <dbReference type="ARBA" id="ARBA00004245"/>
    </source>
</evidence>
<evidence type="ECO:0000256" key="11">
    <source>
        <dbReference type="ARBA" id="ARBA00023212"/>
    </source>
</evidence>
<keyword evidence="6 14" id="KW-0547">Nucleotide-binding</keyword>
<feature type="domain" description="Kinesin motor" evidence="17">
    <location>
        <begin position="113"/>
        <end position="454"/>
    </location>
</feature>
<keyword evidence="19" id="KW-1185">Reference proteome</keyword>
<dbReference type="PROSITE" id="PS50067">
    <property type="entry name" value="KINESIN_MOTOR_2"/>
    <property type="match status" value="1"/>
</dbReference>
<dbReference type="InterPro" id="IPR047149">
    <property type="entry name" value="KIF11-like"/>
</dbReference>
<keyword evidence="11" id="KW-0206">Cytoskeleton</keyword>
<evidence type="ECO:0000256" key="7">
    <source>
        <dbReference type="ARBA" id="ARBA00022776"/>
    </source>
</evidence>
<feature type="region of interest" description="Disordered" evidence="16">
    <location>
        <begin position="1249"/>
        <end position="1298"/>
    </location>
</feature>
<dbReference type="PRINTS" id="PR00380">
    <property type="entry name" value="KINESINHEAVY"/>
</dbReference>
<dbReference type="InterPro" id="IPR036961">
    <property type="entry name" value="Kinesin_motor_dom_sf"/>
</dbReference>
<feature type="binding site" evidence="14">
    <location>
        <begin position="199"/>
        <end position="206"/>
    </location>
    <ligand>
        <name>ATP</name>
        <dbReference type="ChEBI" id="CHEBI:30616"/>
    </ligand>
</feature>
<dbReference type="Gene3D" id="3.40.850.10">
    <property type="entry name" value="Kinesin motor domain"/>
    <property type="match status" value="1"/>
</dbReference>
<dbReference type="Pfam" id="PF13931">
    <property type="entry name" value="Microtub_bind"/>
    <property type="match status" value="1"/>
</dbReference>
<dbReference type="SUPFAM" id="SSF52540">
    <property type="entry name" value="P-loop containing nucleoside triphosphate hydrolases"/>
    <property type="match status" value="1"/>
</dbReference>
<feature type="coiled-coil region" evidence="15">
    <location>
        <begin position="463"/>
        <end position="490"/>
    </location>
</feature>
<keyword evidence="9 15" id="KW-0175">Coiled coil</keyword>
<evidence type="ECO:0000256" key="12">
    <source>
        <dbReference type="ARBA" id="ARBA00023306"/>
    </source>
</evidence>
<dbReference type="InterPro" id="IPR047241">
    <property type="entry name" value="KIF11-like_kin_motor_dom"/>
</dbReference>
<protein>
    <submittedName>
        <fullName evidence="18">Kinesin-related motor protein</fullName>
    </submittedName>
</protein>